<keyword evidence="3" id="KW-1185">Reference proteome</keyword>
<dbReference type="EMBL" id="KK104444">
    <property type="protein sequence ID" value="KIY93909.1"/>
    <property type="molecule type" value="Genomic_DNA"/>
</dbReference>
<organism evidence="2 3">
    <name type="scientific">Monoraphidium neglectum</name>
    <dbReference type="NCBI Taxonomy" id="145388"/>
    <lineage>
        <taxon>Eukaryota</taxon>
        <taxon>Viridiplantae</taxon>
        <taxon>Chlorophyta</taxon>
        <taxon>core chlorophytes</taxon>
        <taxon>Chlorophyceae</taxon>
        <taxon>CS clade</taxon>
        <taxon>Sphaeropleales</taxon>
        <taxon>Selenastraceae</taxon>
        <taxon>Monoraphidium</taxon>
    </lineage>
</organism>
<accession>A0A0D2LQ91</accession>
<gene>
    <name evidence="2" type="ORF">MNEG_14054</name>
</gene>
<dbReference type="InterPro" id="IPR009305">
    <property type="entry name" value="Mpo1-like"/>
</dbReference>
<feature type="transmembrane region" description="Helical" evidence="1">
    <location>
        <begin position="89"/>
        <end position="106"/>
    </location>
</feature>
<dbReference type="PANTHER" id="PTHR28026">
    <property type="entry name" value="DUF962 DOMAIN PROTEIN (AFU_ORTHOLOGUE AFUA_8G05310)"/>
    <property type="match status" value="1"/>
</dbReference>
<dbReference type="PANTHER" id="PTHR28026:SF9">
    <property type="entry name" value="2-HYDROXY-PALMITIC ACID DIOXYGENASE MPO1"/>
    <property type="match status" value="1"/>
</dbReference>
<keyword evidence="1" id="KW-1133">Transmembrane helix</keyword>
<name>A0A0D2LQ91_9CHLO</name>
<keyword evidence="1" id="KW-0812">Transmembrane</keyword>
<dbReference type="OrthoDB" id="2124888at2759"/>
<dbReference type="GO" id="GO:0046521">
    <property type="term" value="P:sphingoid catabolic process"/>
    <property type="evidence" value="ECO:0007669"/>
    <property type="project" value="TreeGrafter"/>
</dbReference>
<sequence>MGLNLNLEDQLVFYGAYHSNPINKGIIWSLLVWLAAAGPLAPLPQAPALAAALARLPPWLASGVAINLPFLVFSGYSLFYLALDPLAGLSWAAAVGLPLAVTATAFQSTVANAAWWALGVQVLSWWAQIHPGHAICEGRKPALMDSLVQAFLLAPLFVWFELLFPLGYRPKLRAELERRVDKEIAAWKRSQLRKAS</sequence>
<evidence type="ECO:0008006" key="4">
    <source>
        <dbReference type="Google" id="ProtNLM"/>
    </source>
</evidence>
<dbReference type="Proteomes" id="UP000054498">
    <property type="component" value="Unassembled WGS sequence"/>
</dbReference>
<proteinExistence type="predicted"/>
<dbReference type="RefSeq" id="XP_013892929.1">
    <property type="nucleotide sequence ID" value="XM_014037475.1"/>
</dbReference>
<reference evidence="2 3" key="1">
    <citation type="journal article" date="2013" name="BMC Genomics">
        <title>Reconstruction of the lipid metabolism for the microalga Monoraphidium neglectum from its genome sequence reveals characteristics suitable for biofuel production.</title>
        <authorList>
            <person name="Bogen C."/>
            <person name="Al-Dilaimi A."/>
            <person name="Albersmeier A."/>
            <person name="Wichmann J."/>
            <person name="Grundmann M."/>
            <person name="Rupp O."/>
            <person name="Lauersen K.J."/>
            <person name="Blifernez-Klassen O."/>
            <person name="Kalinowski J."/>
            <person name="Goesmann A."/>
            <person name="Mussgnug J.H."/>
            <person name="Kruse O."/>
        </authorList>
    </citation>
    <scope>NUCLEOTIDE SEQUENCE [LARGE SCALE GENOMIC DNA]</scope>
    <source>
        <strain evidence="2 3">SAG 48.87</strain>
    </source>
</reference>
<dbReference type="GO" id="GO:0016020">
    <property type="term" value="C:membrane"/>
    <property type="evidence" value="ECO:0007669"/>
    <property type="project" value="GOC"/>
</dbReference>
<feature type="transmembrane region" description="Helical" evidence="1">
    <location>
        <begin position="149"/>
        <end position="168"/>
    </location>
</feature>
<protein>
    <recommendedName>
        <fullName evidence="4">Endoplasmic reticulum membrane protein</fullName>
    </recommendedName>
</protein>
<dbReference type="KEGG" id="mng:MNEG_14054"/>
<feature type="transmembrane region" description="Helical" evidence="1">
    <location>
        <begin position="25"/>
        <end position="43"/>
    </location>
</feature>
<dbReference type="GeneID" id="25731578"/>
<evidence type="ECO:0000313" key="3">
    <source>
        <dbReference type="Proteomes" id="UP000054498"/>
    </source>
</evidence>
<dbReference type="AlphaFoldDB" id="A0A0D2LQ91"/>
<dbReference type="GO" id="GO:0005783">
    <property type="term" value="C:endoplasmic reticulum"/>
    <property type="evidence" value="ECO:0007669"/>
    <property type="project" value="TreeGrafter"/>
</dbReference>
<feature type="transmembrane region" description="Helical" evidence="1">
    <location>
        <begin position="64"/>
        <end position="83"/>
    </location>
</feature>
<dbReference type="Pfam" id="PF06127">
    <property type="entry name" value="Mpo1-like"/>
    <property type="match status" value="1"/>
</dbReference>
<keyword evidence="1" id="KW-0472">Membrane</keyword>
<evidence type="ECO:0000256" key="1">
    <source>
        <dbReference type="SAM" id="Phobius"/>
    </source>
</evidence>
<evidence type="ECO:0000313" key="2">
    <source>
        <dbReference type="EMBL" id="KIY93909.1"/>
    </source>
</evidence>